<sequence>MSSHQLENDNHTSSEHDTQENENHNLSATDPGVQGSDGLLGNLNSGSLSNATGNSTVNTSGLENHSDSSSEQHAEENGSGTQSNNPVNGNSLPNPAGSSSAAATGIQGDGSLEKIIAAALQNPSGINAMSSNELENHDSNAPSEQQIQEGQKDSEGYEYHYSSATNPEVHGNNTVGNVIKGSDNNDSLYGGSVNDVLDGSNGNDYLDGGNGNDTLIGGGNTDTGENHLNGGNGDDILVAGGSKTSQLDQFLANHQDIVNSVKSDQKLTDVAAIINSVTNNTGNGAHNIFDVHSGSGHDQIFNFHAATDKVQLDSGLNGSDIRDINSLLTHIHISGNDLSIDLGGGNSITLVGVDVSGLSANNVAFV</sequence>
<proteinExistence type="predicted"/>
<keyword evidence="1" id="KW-0106">Calcium</keyword>
<keyword evidence="4" id="KW-1185">Reference proteome</keyword>
<feature type="compositionally biased region" description="Basic and acidic residues" evidence="2">
    <location>
        <begin position="1"/>
        <end position="23"/>
    </location>
</feature>
<dbReference type="PRINTS" id="PR00313">
    <property type="entry name" value="CABNDNGRPT"/>
</dbReference>
<comment type="caution">
    <text evidence="3">The sequence shown here is derived from an EMBL/GenBank/DDBJ whole genome shotgun (WGS) entry which is preliminary data.</text>
</comment>
<reference evidence="3 4" key="1">
    <citation type="journal article" date="2019" name="Antonie Van Leeuwenhoek">
        <title>Description of 'Ca. Methylobacter oryzae' KRF1, a novel species from the environmentally important Methylobacter clade 2.</title>
        <authorList>
            <person name="Khatri K."/>
            <person name="Mohite J.A."/>
            <person name="Pandit P.S."/>
            <person name="Bahulikar R."/>
            <person name="Rahalkar M.C."/>
        </authorList>
    </citation>
    <scope>NUCLEOTIDE SEQUENCE [LARGE SCALE GENOMIC DNA]</scope>
    <source>
        <strain evidence="3 4">KRF1</strain>
    </source>
</reference>
<dbReference type="InterPro" id="IPR018511">
    <property type="entry name" value="Hemolysin-typ_Ca-bd_CS"/>
</dbReference>
<dbReference type="PROSITE" id="PS00330">
    <property type="entry name" value="HEMOLYSIN_CALCIUM"/>
    <property type="match status" value="2"/>
</dbReference>
<dbReference type="SUPFAM" id="SSF51120">
    <property type="entry name" value="beta-Roll"/>
    <property type="match status" value="1"/>
</dbReference>
<feature type="compositionally biased region" description="Polar residues" evidence="2">
    <location>
        <begin position="78"/>
        <end position="102"/>
    </location>
</feature>
<feature type="region of interest" description="Disordered" evidence="2">
    <location>
        <begin position="1"/>
        <end position="105"/>
    </location>
</feature>
<dbReference type="Proteomes" id="UP000733744">
    <property type="component" value="Unassembled WGS sequence"/>
</dbReference>
<feature type="compositionally biased region" description="Basic and acidic residues" evidence="2">
    <location>
        <begin position="64"/>
        <end position="76"/>
    </location>
</feature>
<evidence type="ECO:0000313" key="4">
    <source>
        <dbReference type="Proteomes" id="UP000733744"/>
    </source>
</evidence>
<protein>
    <recommendedName>
        <fullName evidence="5">Calcium-binding protein</fullName>
    </recommendedName>
</protein>
<dbReference type="EMBL" id="RYFG02000008">
    <property type="protein sequence ID" value="TRX03268.1"/>
    <property type="molecule type" value="Genomic_DNA"/>
</dbReference>
<evidence type="ECO:0008006" key="5">
    <source>
        <dbReference type="Google" id="ProtNLM"/>
    </source>
</evidence>
<dbReference type="Pfam" id="PF00353">
    <property type="entry name" value="HemolysinCabind"/>
    <property type="match status" value="1"/>
</dbReference>
<evidence type="ECO:0000256" key="1">
    <source>
        <dbReference type="ARBA" id="ARBA00022837"/>
    </source>
</evidence>
<accession>A0ABY3CGV1</accession>
<name>A0ABY3CGV1_9GAMM</name>
<feature type="compositionally biased region" description="Polar residues" evidence="2">
    <location>
        <begin position="127"/>
        <end position="149"/>
    </location>
</feature>
<dbReference type="RefSeq" id="WP_127029462.1">
    <property type="nucleotide sequence ID" value="NZ_RYFG02000008.1"/>
</dbReference>
<organism evidence="3 4">
    <name type="scientific">Candidatus Methylobacter oryzae</name>
    <dbReference type="NCBI Taxonomy" id="2497749"/>
    <lineage>
        <taxon>Bacteria</taxon>
        <taxon>Pseudomonadati</taxon>
        <taxon>Pseudomonadota</taxon>
        <taxon>Gammaproteobacteria</taxon>
        <taxon>Methylococcales</taxon>
        <taxon>Methylococcaceae</taxon>
        <taxon>Methylobacter</taxon>
    </lineage>
</organism>
<feature type="region of interest" description="Disordered" evidence="2">
    <location>
        <begin position="127"/>
        <end position="153"/>
    </location>
</feature>
<dbReference type="InterPro" id="IPR001343">
    <property type="entry name" value="Hemolysn_Ca-bd"/>
</dbReference>
<evidence type="ECO:0000256" key="2">
    <source>
        <dbReference type="SAM" id="MobiDB-lite"/>
    </source>
</evidence>
<evidence type="ECO:0000313" key="3">
    <source>
        <dbReference type="EMBL" id="TRX03268.1"/>
    </source>
</evidence>
<gene>
    <name evidence="3" type="ORF">EKO24_000930</name>
</gene>
<dbReference type="InterPro" id="IPR011049">
    <property type="entry name" value="Serralysin-like_metalloprot_C"/>
</dbReference>
<dbReference type="Gene3D" id="2.150.10.10">
    <property type="entry name" value="Serralysin-like metalloprotease, C-terminal"/>
    <property type="match status" value="1"/>
</dbReference>
<feature type="compositionally biased region" description="Low complexity" evidence="2">
    <location>
        <begin position="39"/>
        <end position="56"/>
    </location>
</feature>